<dbReference type="EMBL" id="FNRD01000006">
    <property type="protein sequence ID" value="SEA60222.1"/>
    <property type="molecule type" value="Genomic_DNA"/>
</dbReference>
<feature type="signal peptide" evidence="1">
    <location>
        <begin position="1"/>
        <end position="19"/>
    </location>
</feature>
<protein>
    <recommendedName>
        <fullName evidence="4">DUF2490 domain-containing protein</fullName>
    </recommendedName>
</protein>
<accession>A0A1H4CJI5</accession>
<organism evidence="2 3">
    <name type="scientific">Flavobacterium gillisiae</name>
    <dbReference type="NCBI Taxonomy" id="150146"/>
    <lineage>
        <taxon>Bacteria</taxon>
        <taxon>Pseudomonadati</taxon>
        <taxon>Bacteroidota</taxon>
        <taxon>Flavobacteriia</taxon>
        <taxon>Flavobacteriales</taxon>
        <taxon>Flavobacteriaceae</taxon>
        <taxon>Flavobacterium</taxon>
    </lineage>
</organism>
<dbReference type="InterPro" id="IPR019619">
    <property type="entry name" value="DUF2490"/>
</dbReference>
<keyword evidence="1" id="KW-0732">Signal</keyword>
<dbReference type="OrthoDB" id="1118734at2"/>
<evidence type="ECO:0000313" key="3">
    <source>
        <dbReference type="Proteomes" id="UP000198951"/>
    </source>
</evidence>
<feature type="chain" id="PRO_5011639146" description="DUF2490 domain-containing protein" evidence="1">
    <location>
        <begin position="20"/>
        <end position="243"/>
    </location>
</feature>
<reference evidence="3" key="1">
    <citation type="submission" date="2016-10" db="EMBL/GenBank/DDBJ databases">
        <authorList>
            <person name="Varghese N."/>
            <person name="Submissions S."/>
        </authorList>
    </citation>
    <scope>NUCLEOTIDE SEQUENCE [LARGE SCALE GENOMIC DNA]</scope>
    <source>
        <strain evidence="3">DSM 22376</strain>
    </source>
</reference>
<dbReference type="STRING" id="150146.SAMN05443667_10655"/>
<evidence type="ECO:0008006" key="4">
    <source>
        <dbReference type="Google" id="ProtNLM"/>
    </source>
</evidence>
<evidence type="ECO:0000313" key="2">
    <source>
        <dbReference type="EMBL" id="SEA60222.1"/>
    </source>
</evidence>
<evidence type="ECO:0000256" key="1">
    <source>
        <dbReference type="SAM" id="SignalP"/>
    </source>
</evidence>
<dbReference type="Pfam" id="PF10677">
    <property type="entry name" value="DUF2490"/>
    <property type="match status" value="1"/>
</dbReference>
<sequence>MKFLKIVLGVFLFSIGVKAQTEKNVDKQSLLWTRYYNQLELNSKWSVHTEVDNRIFTNPVTQNTFVSRVQVRDKVTDKVELGAGFAYFSVATQDPEVKNGFHIPEYRMQQDATVKQVLGKVNLTHRYMIEERYIHKSTTTGLVDGTAFYLRFRYRLQGDYTFWKKEKQYLKGILYDEIMINGGNKIIKNTFDQNRVYAAVQVGVSPAIALELGYLNSFQERANGVDYFNRDIIRFSFIHKVKI</sequence>
<proteinExistence type="predicted"/>
<keyword evidence="3" id="KW-1185">Reference proteome</keyword>
<name>A0A1H4CJI5_9FLAO</name>
<gene>
    <name evidence="2" type="ORF">SAMN05443667_10655</name>
</gene>
<dbReference type="AlphaFoldDB" id="A0A1H4CJI5"/>
<dbReference type="Proteomes" id="UP000198951">
    <property type="component" value="Unassembled WGS sequence"/>
</dbReference>